<dbReference type="PANTHER" id="PTHR35010">
    <property type="entry name" value="BLL4672 PROTEIN-RELATED"/>
    <property type="match status" value="1"/>
</dbReference>
<sequence>MSSSLLSEQACAPGPQAFSGLLKFWRKVFELSQEELAYAIDSSARHISRMENGHVHPSFEMVEKICAFLQLKERDTSHLLIAAGFMASPTQTEFDAPRLSWLRKAMKLTLRALDPYPSVLINGTGKILMVNQGWLHFYAPMVGEQALRDASNHFEFLFDLHQHPGKAMQDALALILMNLQQENLLRPDKDIAVLLQRLAARPGVPTDWPRRAACLDPMASFKMELVVNGKLQRFYSVSQTVGAMGPTAYVSEPRLTINTLYPEDESVPSWSTAQTNLGHPLLYY</sequence>
<dbReference type="AlphaFoldDB" id="A0A7S9DYD7"/>
<dbReference type="SUPFAM" id="SSF47413">
    <property type="entry name" value="lambda repressor-like DNA-binding domains"/>
    <property type="match status" value="1"/>
</dbReference>
<accession>A0A7S9DYD7</accession>
<dbReference type="GO" id="GO:0003677">
    <property type="term" value="F:DNA binding"/>
    <property type="evidence" value="ECO:0007669"/>
    <property type="project" value="InterPro"/>
</dbReference>
<dbReference type="PANTHER" id="PTHR35010:SF4">
    <property type="entry name" value="BLL5781 PROTEIN"/>
    <property type="match status" value="1"/>
</dbReference>
<reference evidence="2 3" key="1">
    <citation type="submission" date="2020-11" db="EMBL/GenBank/DDBJ databases">
        <title>Complete genome sequence for Salinimonas sp. strain G2-b.</title>
        <authorList>
            <person name="Park S.-J."/>
        </authorList>
    </citation>
    <scope>NUCLEOTIDE SEQUENCE [LARGE SCALE GENOMIC DNA]</scope>
    <source>
        <strain evidence="2 3">G2-b</strain>
    </source>
</reference>
<feature type="domain" description="HTH cro/C1-type" evidence="1">
    <location>
        <begin position="22"/>
        <end position="77"/>
    </location>
</feature>
<evidence type="ECO:0000313" key="2">
    <source>
        <dbReference type="EMBL" id="QPG06143.1"/>
    </source>
</evidence>
<dbReference type="KEGG" id="smaa:IT774_02680"/>
<organism evidence="2 3">
    <name type="scientific">Salinimonas marina</name>
    <dbReference type="NCBI Taxonomy" id="2785918"/>
    <lineage>
        <taxon>Bacteria</taxon>
        <taxon>Pseudomonadati</taxon>
        <taxon>Pseudomonadota</taxon>
        <taxon>Gammaproteobacteria</taxon>
        <taxon>Alteromonadales</taxon>
        <taxon>Alteromonadaceae</taxon>
        <taxon>Alteromonas/Salinimonas group</taxon>
        <taxon>Salinimonas</taxon>
    </lineage>
</organism>
<name>A0A7S9DYD7_9ALTE</name>
<dbReference type="Pfam" id="PF01381">
    <property type="entry name" value="HTH_3"/>
    <property type="match status" value="1"/>
</dbReference>
<proteinExistence type="predicted"/>
<dbReference type="RefSeq" id="WP_195811220.1">
    <property type="nucleotide sequence ID" value="NZ_CP064795.1"/>
</dbReference>
<evidence type="ECO:0000313" key="3">
    <source>
        <dbReference type="Proteomes" id="UP000595095"/>
    </source>
</evidence>
<dbReference type="Proteomes" id="UP000595095">
    <property type="component" value="Chromosome"/>
</dbReference>
<dbReference type="Gene3D" id="1.10.260.40">
    <property type="entry name" value="lambda repressor-like DNA-binding domains"/>
    <property type="match status" value="1"/>
</dbReference>
<dbReference type="CDD" id="cd00093">
    <property type="entry name" value="HTH_XRE"/>
    <property type="match status" value="1"/>
</dbReference>
<dbReference type="InterPro" id="IPR010982">
    <property type="entry name" value="Lambda_DNA-bd_dom_sf"/>
</dbReference>
<dbReference type="EMBL" id="CP064795">
    <property type="protein sequence ID" value="QPG06143.1"/>
    <property type="molecule type" value="Genomic_DNA"/>
</dbReference>
<protein>
    <submittedName>
        <fullName evidence="2">Helix-turn-helix transcriptional regulator</fullName>
    </submittedName>
</protein>
<gene>
    <name evidence="2" type="ORF">IT774_02680</name>
</gene>
<dbReference type="InterPro" id="IPR001387">
    <property type="entry name" value="Cro/C1-type_HTH"/>
</dbReference>
<evidence type="ECO:0000259" key="1">
    <source>
        <dbReference type="PROSITE" id="PS50943"/>
    </source>
</evidence>
<dbReference type="PROSITE" id="PS50943">
    <property type="entry name" value="HTH_CROC1"/>
    <property type="match status" value="1"/>
</dbReference>
<keyword evidence="3" id="KW-1185">Reference proteome</keyword>
<dbReference type="SMART" id="SM00530">
    <property type="entry name" value="HTH_XRE"/>
    <property type="match status" value="1"/>
</dbReference>